<dbReference type="AlphaFoldDB" id="A0A2T0M0W2"/>
<feature type="domain" description="Inner membrane component" evidence="2">
    <location>
        <begin position="37"/>
        <end position="87"/>
    </location>
</feature>
<proteinExistence type="predicted"/>
<organism evidence="3 4">
    <name type="scientific">Prauserella shujinwangii</name>
    <dbReference type="NCBI Taxonomy" id="1453103"/>
    <lineage>
        <taxon>Bacteria</taxon>
        <taxon>Bacillati</taxon>
        <taxon>Actinomycetota</taxon>
        <taxon>Actinomycetes</taxon>
        <taxon>Pseudonocardiales</taxon>
        <taxon>Pseudonocardiaceae</taxon>
        <taxon>Prauserella</taxon>
    </lineage>
</organism>
<dbReference type="InterPro" id="IPR052937">
    <property type="entry name" value="Inner_membrane_protein"/>
</dbReference>
<dbReference type="NCBIfam" id="NF008740">
    <property type="entry name" value="PRK11770.1-2"/>
    <property type="match status" value="1"/>
</dbReference>
<dbReference type="PANTHER" id="PTHR42903">
    <property type="entry name" value="INNER MEMBRANE PROTEIN YCCF"/>
    <property type="match status" value="1"/>
</dbReference>
<comment type="caution">
    <text evidence="3">The sequence shown here is derived from an EMBL/GenBank/DDBJ whole genome shotgun (WGS) entry which is preliminary data.</text>
</comment>
<keyword evidence="1" id="KW-0812">Transmembrane</keyword>
<evidence type="ECO:0000259" key="2">
    <source>
        <dbReference type="Pfam" id="PF03733"/>
    </source>
</evidence>
<name>A0A2T0M0W2_9PSEU</name>
<reference evidence="3 4" key="1">
    <citation type="submission" date="2018-03" db="EMBL/GenBank/DDBJ databases">
        <title>Genomic Encyclopedia of Type Strains, Phase III (KMG-III): the genomes of soil and plant-associated and newly described type strains.</title>
        <authorList>
            <person name="Whitman W."/>
        </authorList>
    </citation>
    <scope>NUCLEOTIDE SEQUENCE [LARGE SCALE GENOMIC DNA]</scope>
    <source>
        <strain evidence="3 4">CGMCC 4.7125</strain>
    </source>
</reference>
<keyword evidence="4" id="KW-1185">Reference proteome</keyword>
<keyword evidence="1" id="KW-1133">Transmembrane helix</keyword>
<evidence type="ECO:0000313" key="3">
    <source>
        <dbReference type="EMBL" id="PRX50246.1"/>
    </source>
</evidence>
<feature type="domain" description="Inner membrane component" evidence="2">
    <location>
        <begin position="101"/>
        <end position="151"/>
    </location>
</feature>
<dbReference type="Proteomes" id="UP000238362">
    <property type="component" value="Unassembled WGS sequence"/>
</dbReference>
<evidence type="ECO:0000313" key="4">
    <source>
        <dbReference type="Proteomes" id="UP000238362"/>
    </source>
</evidence>
<feature type="transmembrane region" description="Helical" evidence="1">
    <location>
        <begin position="63"/>
        <end position="83"/>
    </location>
</feature>
<accession>A0A2T0M0W2</accession>
<dbReference type="Pfam" id="PF03733">
    <property type="entry name" value="YccF"/>
    <property type="match status" value="2"/>
</dbReference>
<feature type="transmembrane region" description="Helical" evidence="1">
    <location>
        <begin position="36"/>
        <end position="57"/>
    </location>
</feature>
<dbReference type="PANTHER" id="PTHR42903:SF1">
    <property type="entry name" value="INNER MEMBRANE PROTEIN YCCF"/>
    <property type="match status" value="1"/>
</dbReference>
<evidence type="ECO:0000256" key="1">
    <source>
        <dbReference type="SAM" id="Phobius"/>
    </source>
</evidence>
<dbReference type="EMBL" id="PVNH01000002">
    <property type="protein sequence ID" value="PRX50246.1"/>
    <property type="molecule type" value="Genomic_DNA"/>
</dbReference>
<feature type="transmembrane region" description="Helical" evidence="1">
    <location>
        <begin position="95"/>
        <end position="114"/>
    </location>
</feature>
<gene>
    <name evidence="3" type="ORF">B0I33_102365</name>
</gene>
<keyword evidence="1" id="KW-0472">Membrane</keyword>
<protein>
    <submittedName>
        <fullName evidence="3">Uncharacterized membrane protein YccF (DUF307 family)</fullName>
    </submittedName>
</protein>
<dbReference type="InterPro" id="IPR005185">
    <property type="entry name" value="YccF"/>
</dbReference>
<dbReference type="GO" id="GO:0005886">
    <property type="term" value="C:plasma membrane"/>
    <property type="evidence" value="ECO:0007669"/>
    <property type="project" value="TreeGrafter"/>
</dbReference>
<sequence>MKATSSALNAVKVAFTAGRREWRAVRLRWNDGAMRLLLNVIWLVLAGFWLAVGYAVAGIICCLLIVTIPFGIASFRIANYALWPFGRTLADRPGAGAPSLLGNIVWIVFAGWWLALEHVVTGVLLCLTVIGIPLGVANFKLVPVSLLPLGREIVPAPR</sequence>
<feature type="transmembrane region" description="Helical" evidence="1">
    <location>
        <begin position="120"/>
        <end position="141"/>
    </location>
</feature>